<dbReference type="Gene3D" id="3.40.50.150">
    <property type="entry name" value="Vaccinia Virus protein VP39"/>
    <property type="match status" value="1"/>
</dbReference>
<name>A0A9Q1BI68_HOLLE</name>
<dbReference type="Gene3D" id="3.90.180.10">
    <property type="entry name" value="Medium-chain alcohol dehydrogenases, catalytic domain"/>
    <property type="match status" value="1"/>
</dbReference>
<dbReference type="InterPro" id="IPR013968">
    <property type="entry name" value="PKS_KR"/>
</dbReference>
<dbReference type="Pfam" id="PF00107">
    <property type="entry name" value="ADH_zinc_N"/>
    <property type="match status" value="1"/>
</dbReference>
<comment type="caution">
    <text evidence="14">The sequence shown here is derived from an EMBL/GenBank/DDBJ whole genome shotgun (WGS) entry which is preliminary data.</text>
</comment>
<dbReference type="InterPro" id="IPR036291">
    <property type="entry name" value="NAD(P)-bd_dom_sf"/>
</dbReference>
<dbReference type="Pfam" id="PF00975">
    <property type="entry name" value="Thioesterase"/>
    <property type="match status" value="1"/>
</dbReference>
<keyword evidence="9" id="KW-0443">Lipid metabolism</keyword>
<dbReference type="SUPFAM" id="SSF47336">
    <property type="entry name" value="ACP-like"/>
    <property type="match status" value="1"/>
</dbReference>
<reference evidence="14" key="1">
    <citation type="submission" date="2021-10" db="EMBL/GenBank/DDBJ databases">
        <title>Tropical sea cucumber genome reveals ecological adaptation and Cuvierian tubules defense mechanism.</title>
        <authorList>
            <person name="Chen T."/>
        </authorList>
    </citation>
    <scope>NUCLEOTIDE SEQUENCE</scope>
    <source>
        <strain evidence="14">Nanhai2018</strain>
        <tissue evidence="14">Muscle</tissue>
    </source>
</reference>
<dbReference type="InterPro" id="IPR009081">
    <property type="entry name" value="PP-bd_ACP"/>
</dbReference>
<dbReference type="InterPro" id="IPR057326">
    <property type="entry name" value="KR_dom"/>
</dbReference>
<dbReference type="Gene3D" id="1.10.1200.10">
    <property type="entry name" value="ACP-like"/>
    <property type="match status" value="1"/>
</dbReference>
<dbReference type="InterPro" id="IPR020843">
    <property type="entry name" value="ER"/>
</dbReference>
<evidence type="ECO:0000256" key="2">
    <source>
        <dbReference type="ARBA" id="ARBA00022450"/>
    </source>
</evidence>
<dbReference type="SUPFAM" id="SSF53335">
    <property type="entry name" value="S-adenosyl-L-methionine-dependent methyltransferases"/>
    <property type="match status" value="1"/>
</dbReference>
<dbReference type="SUPFAM" id="SSF50129">
    <property type="entry name" value="GroES-like"/>
    <property type="match status" value="1"/>
</dbReference>
<keyword evidence="10" id="KW-0275">Fatty acid biosynthesis</keyword>
<evidence type="ECO:0000259" key="12">
    <source>
        <dbReference type="SMART" id="SM00822"/>
    </source>
</evidence>
<evidence type="ECO:0000313" key="14">
    <source>
        <dbReference type="EMBL" id="KAJ8026449.1"/>
    </source>
</evidence>
<evidence type="ECO:0000256" key="11">
    <source>
        <dbReference type="ARBA" id="ARBA00023268"/>
    </source>
</evidence>
<dbReference type="Pfam" id="PF21149">
    <property type="entry name" value="FAS_pseudo-KR"/>
    <property type="match status" value="1"/>
</dbReference>
<dbReference type="CDD" id="cd05195">
    <property type="entry name" value="enoyl_red"/>
    <property type="match status" value="1"/>
</dbReference>
<dbReference type="InterPro" id="IPR011032">
    <property type="entry name" value="GroES-like_sf"/>
</dbReference>
<dbReference type="Pfam" id="PF00550">
    <property type="entry name" value="PP-binding"/>
    <property type="match status" value="1"/>
</dbReference>
<evidence type="ECO:0000256" key="10">
    <source>
        <dbReference type="ARBA" id="ARBA00023160"/>
    </source>
</evidence>
<keyword evidence="2" id="KW-0596">Phosphopantetheine</keyword>
<feature type="domain" description="Ketoreductase" evidence="12">
    <location>
        <begin position="748"/>
        <end position="930"/>
    </location>
</feature>
<dbReference type="GO" id="GO:0016297">
    <property type="term" value="F:fatty acyl-[ACP] hydrolase activity"/>
    <property type="evidence" value="ECO:0007669"/>
    <property type="project" value="UniProtKB-EC"/>
</dbReference>
<dbReference type="InterPro" id="IPR036736">
    <property type="entry name" value="ACP-like_sf"/>
</dbReference>
<organism evidence="14 15">
    <name type="scientific">Holothuria leucospilota</name>
    <name type="common">Black long sea cucumber</name>
    <name type="synonym">Mertensiothuria leucospilota</name>
    <dbReference type="NCBI Taxonomy" id="206669"/>
    <lineage>
        <taxon>Eukaryota</taxon>
        <taxon>Metazoa</taxon>
        <taxon>Echinodermata</taxon>
        <taxon>Eleutherozoa</taxon>
        <taxon>Echinozoa</taxon>
        <taxon>Holothuroidea</taxon>
        <taxon>Aspidochirotacea</taxon>
        <taxon>Aspidochirotida</taxon>
        <taxon>Holothuriidae</taxon>
        <taxon>Holothuria</taxon>
    </lineage>
</organism>
<evidence type="ECO:0000256" key="9">
    <source>
        <dbReference type="ARBA" id="ARBA00023098"/>
    </source>
</evidence>
<accession>A0A9Q1BI68</accession>
<dbReference type="SMART" id="SM00829">
    <property type="entry name" value="PKS_ER"/>
    <property type="match status" value="1"/>
</dbReference>
<evidence type="ECO:0000256" key="4">
    <source>
        <dbReference type="ARBA" id="ARBA00022553"/>
    </source>
</evidence>
<dbReference type="Pfam" id="PF08659">
    <property type="entry name" value="KR"/>
    <property type="match status" value="1"/>
</dbReference>
<dbReference type="FunFam" id="3.40.50.720:FF:000209">
    <property type="entry name" value="Polyketide synthase Pks12"/>
    <property type="match status" value="1"/>
</dbReference>
<keyword evidence="3" id="KW-0444">Lipid biosynthesis</keyword>
<keyword evidence="7" id="KW-0521">NADP</keyword>
<dbReference type="PANTHER" id="PTHR43775:SF7">
    <property type="entry name" value="FATTY ACID SYNTHASE"/>
    <property type="match status" value="1"/>
</dbReference>
<dbReference type="SMART" id="SM00822">
    <property type="entry name" value="PKS_KR"/>
    <property type="match status" value="1"/>
</dbReference>
<dbReference type="InterPro" id="IPR049391">
    <property type="entry name" value="FAS_pseudo-KR"/>
</dbReference>
<dbReference type="CDD" id="cd08954">
    <property type="entry name" value="KR_1_FAS_SDR_x"/>
    <property type="match status" value="1"/>
</dbReference>
<dbReference type="OrthoDB" id="329835at2759"/>
<evidence type="ECO:0000256" key="6">
    <source>
        <dbReference type="ARBA" id="ARBA00022832"/>
    </source>
</evidence>
<dbReference type="InterPro" id="IPR013149">
    <property type="entry name" value="ADH-like_C"/>
</dbReference>
<evidence type="ECO:0000313" key="15">
    <source>
        <dbReference type="Proteomes" id="UP001152320"/>
    </source>
</evidence>
<evidence type="ECO:0000256" key="8">
    <source>
        <dbReference type="ARBA" id="ARBA00023002"/>
    </source>
</evidence>
<dbReference type="InterPro" id="IPR029063">
    <property type="entry name" value="SAM-dependent_MTases_sf"/>
</dbReference>
<dbReference type="Gene3D" id="3.40.50.720">
    <property type="entry name" value="NAD(P)-binding Rossmann-like Domain"/>
    <property type="match status" value="1"/>
</dbReference>
<dbReference type="FunFam" id="3.90.180.10:FF:000015">
    <property type="entry name" value="Fatty acid synthase"/>
    <property type="match status" value="1"/>
</dbReference>
<evidence type="ECO:0000259" key="13">
    <source>
        <dbReference type="SMART" id="SM00829"/>
    </source>
</evidence>
<keyword evidence="15" id="KW-1185">Reference proteome</keyword>
<keyword evidence="8" id="KW-0560">Oxidoreductase</keyword>
<dbReference type="GO" id="GO:0016491">
    <property type="term" value="F:oxidoreductase activity"/>
    <property type="evidence" value="ECO:0007669"/>
    <property type="project" value="UniProtKB-KW"/>
</dbReference>
<dbReference type="GO" id="GO:0004312">
    <property type="term" value="F:fatty acid synthase activity"/>
    <property type="evidence" value="ECO:0007669"/>
    <property type="project" value="TreeGrafter"/>
</dbReference>
<keyword evidence="11" id="KW-0511">Multifunctional enzyme</keyword>
<evidence type="ECO:0000256" key="1">
    <source>
        <dbReference type="ARBA" id="ARBA00012480"/>
    </source>
</evidence>
<protein>
    <recommendedName>
        <fullName evidence="1">oleoyl-[acyl-carrier-protein] hydrolase</fullName>
        <ecNumber evidence="1">3.1.2.14</ecNumber>
    </recommendedName>
</protein>
<keyword evidence="6" id="KW-0276">Fatty acid metabolism</keyword>
<dbReference type="EC" id="3.1.2.14" evidence="1"/>
<evidence type="ECO:0000256" key="3">
    <source>
        <dbReference type="ARBA" id="ARBA00022516"/>
    </source>
</evidence>
<dbReference type="GO" id="GO:0006633">
    <property type="term" value="P:fatty acid biosynthetic process"/>
    <property type="evidence" value="ECO:0007669"/>
    <property type="project" value="UniProtKB-KW"/>
</dbReference>
<sequence>MLSNIGSVYPNVPKAENIKNVEDDVSHYLNDEECGYIKVLHRIGQLKTSDDFVKDVCNIIDTSAVPLFQDKLLTFLLSKEPFKNLLDVVWENSTATKITVVEIGARYGGLFFHIVPLFMSEPLLQLEFLATDSHVSTMPTALTDRLEKLRVNLSQFDINDNNVSGFSNKDFVVVRGLAQQSECIMSALQKIHSMMAEGGFLLLYEVTSNFELYFGVDEIIHQHPRKDLIQRKHGIYLTSAEWKKRIESSGFEIIQQLCDSFSSTVFLCRRLKHVGKDVFISVTGNEFDWVEDVKIEMNEEQSENDIDRKIWLVADRDFHSGIVGMVNCLRKEDGGNKIRCIFNAGGNSDLQGAVLELSSMAKLARKDLVMNVFKDGSWGSFRHSFLPQKGRAALGTHAYVNSCNLGDFGSLCWIESSDITELKSPGHVFCAVNYSSLNFRDVMIASGKLTADAIPEHLAHEECLIGFEFSGRNQEGKRVMGIVPNKGLATFVNAESHLLFDVPDEWSLEDAATVPVIYCTVYYALIVRGQLKCGESILIHSGSGGVGQAAISIAASYGCTIYTTVGTNDKRRFLMKKFSALTESSFANSHDLSFEEHVIRQTKGSGVNLILNSLAGKKLDASLRCLSKNGRFLEIGKYDLSQNRLLGASIFLKNTSFHGIHVDHILQKGNTEWLQVYDLMQKGLRNGVVQPIARTVFSPDEVENAFRFMAQGKHIGKVLIKVKPEETATTPLWKSIPVKSRSSPHPKKVYVIVGGLGGFGLELADWLILRGCMKLVLSSRSGITTGYQRRCISRWEARGVAVIVSKTDVSEPNQCSQLLLKCQKMGPIGGIFNLALVLKDGFLENLNSNDFRAVCKPKIEVARSLDEATRKLCGPELDWFVMFSSVSSGRGNAGQSNYGFGNSAMERLCEERNKENLPGLSIQWGVIGDVGRVVDTMEGDETEIAGCVSQTIESCLSTLDLFLLQPYPVLSTFVPADREKSISENTPKIDIENFVAKFFGIKDVSSANQNITLAELGLDSLMGVEVKQTLERDFGTILSMKRIRSLTLQSLLNDFGRGSSSNIGKTQNNSNCSLEKTISFHVSPILSSKETGCLVQLNTGQKQHPPVFLFHPLEGTIDIFRPLIPSLKDHPVYALTVNKQVSQESIFKMATYYLSAMRSIQPDGPYNIAGYSFGAILALELVIYLQNEHNITQKHNLMLIDASPDYVSSRFRIVIEDQLEQEDIQAVGLRDATNIQILTQFIQGFKQIASNELKQKLLAKATYSERLDLAVSLLLEVFPSVDEEDMYFSVDSYVKRTWLLKDYMPKSNYRGNVTLLKATSSTEVPDQERTNDYGLSKVCILVMS</sequence>
<keyword evidence="4" id="KW-0597">Phosphoprotein</keyword>
<dbReference type="SUPFAM" id="SSF51735">
    <property type="entry name" value="NAD(P)-binding Rossmann-fold domains"/>
    <property type="match status" value="2"/>
</dbReference>
<dbReference type="InterPro" id="IPR001031">
    <property type="entry name" value="Thioesterase"/>
</dbReference>
<dbReference type="PANTHER" id="PTHR43775">
    <property type="entry name" value="FATTY ACID SYNTHASE"/>
    <property type="match status" value="1"/>
</dbReference>
<dbReference type="InterPro" id="IPR050091">
    <property type="entry name" value="PKS_NRPS_Biosynth_Enz"/>
</dbReference>
<dbReference type="Gene3D" id="3.40.50.1820">
    <property type="entry name" value="alpha/beta hydrolase"/>
    <property type="match status" value="1"/>
</dbReference>
<dbReference type="InterPro" id="IPR029058">
    <property type="entry name" value="AB_hydrolase_fold"/>
</dbReference>
<proteinExistence type="predicted"/>
<gene>
    <name evidence="14" type="ORF">HOLleu_31269</name>
</gene>
<evidence type="ECO:0000256" key="5">
    <source>
        <dbReference type="ARBA" id="ARBA00022679"/>
    </source>
</evidence>
<keyword evidence="5" id="KW-0808">Transferase</keyword>
<dbReference type="SUPFAM" id="SSF53474">
    <property type="entry name" value="alpha/beta-Hydrolases"/>
    <property type="match status" value="1"/>
</dbReference>
<evidence type="ECO:0000256" key="7">
    <source>
        <dbReference type="ARBA" id="ARBA00022857"/>
    </source>
</evidence>
<dbReference type="Proteomes" id="UP001152320">
    <property type="component" value="Chromosome 16"/>
</dbReference>
<feature type="domain" description="Enoyl reductase (ER)" evidence="13">
    <location>
        <begin position="406"/>
        <end position="720"/>
    </location>
</feature>
<dbReference type="GO" id="GO:0005737">
    <property type="term" value="C:cytoplasm"/>
    <property type="evidence" value="ECO:0007669"/>
    <property type="project" value="TreeGrafter"/>
</dbReference>
<dbReference type="EMBL" id="JAIZAY010000016">
    <property type="protein sequence ID" value="KAJ8026449.1"/>
    <property type="molecule type" value="Genomic_DNA"/>
</dbReference>